<name>A0AAV7G6K2_DENCH</name>
<evidence type="ECO:0000313" key="3">
    <source>
        <dbReference type="Proteomes" id="UP000775213"/>
    </source>
</evidence>
<evidence type="ECO:0000256" key="1">
    <source>
        <dbReference type="SAM" id="MobiDB-lite"/>
    </source>
</evidence>
<proteinExistence type="predicted"/>
<dbReference type="EMBL" id="JAGFBR010000017">
    <property type="protein sequence ID" value="KAH0451720.1"/>
    <property type="molecule type" value="Genomic_DNA"/>
</dbReference>
<gene>
    <name evidence="2" type="ORF">IEQ34_019019</name>
</gene>
<dbReference type="AlphaFoldDB" id="A0AAV7G6K2"/>
<organism evidence="2 3">
    <name type="scientific">Dendrobium chrysotoxum</name>
    <name type="common">Orchid</name>
    <dbReference type="NCBI Taxonomy" id="161865"/>
    <lineage>
        <taxon>Eukaryota</taxon>
        <taxon>Viridiplantae</taxon>
        <taxon>Streptophyta</taxon>
        <taxon>Embryophyta</taxon>
        <taxon>Tracheophyta</taxon>
        <taxon>Spermatophyta</taxon>
        <taxon>Magnoliopsida</taxon>
        <taxon>Liliopsida</taxon>
        <taxon>Asparagales</taxon>
        <taxon>Orchidaceae</taxon>
        <taxon>Epidendroideae</taxon>
        <taxon>Malaxideae</taxon>
        <taxon>Dendrobiinae</taxon>
        <taxon>Dendrobium</taxon>
    </lineage>
</organism>
<feature type="compositionally biased region" description="Polar residues" evidence="1">
    <location>
        <begin position="360"/>
        <end position="370"/>
    </location>
</feature>
<feature type="region of interest" description="Disordered" evidence="1">
    <location>
        <begin position="133"/>
        <end position="163"/>
    </location>
</feature>
<accession>A0AAV7G6K2</accession>
<protein>
    <submittedName>
        <fullName evidence="2">Uncharacterized protein</fullName>
    </submittedName>
</protein>
<reference evidence="2 3" key="1">
    <citation type="journal article" date="2021" name="Hortic Res">
        <title>Chromosome-scale assembly of the Dendrobium chrysotoxum genome enhances the understanding of orchid evolution.</title>
        <authorList>
            <person name="Zhang Y."/>
            <person name="Zhang G.Q."/>
            <person name="Zhang D."/>
            <person name="Liu X.D."/>
            <person name="Xu X.Y."/>
            <person name="Sun W.H."/>
            <person name="Yu X."/>
            <person name="Zhu X."/>
            <person name="Wang Z.W."/>
            <person name="Zhao X."/>
            <person name="Zhong W.Y."/>
            <person name="Chen H."/>
            <person name="Yin W.L."/>
            <person name="Huang T."/>
            <person name="Niu S.C."/>
            <person name="Liu Z.J."/>
        </authorList>
    </citation>
    <scope>NUCLEOTIDE SEQUENCE [LARGE SCALE GENOMIC DNA]</scope>
    <source>
        <strain evidence="2">Lindl</strain>
    </source>
</reference>
<feature type="compositionally biased region" description="Basic and acidic residues" evidence="1">
    <location>
        <begin position="349"/>
        <end position="359"/>
    </location>
</feature>
<evidence type="ECO:0000313" key="2">
    <source>
        <dbReference type="EMBL" id="KAH0451720.1"/>
    </source>
</evidence>
<keyword evidence="3" id="KW-1185">Reference proteome</keyword>
<comment type="caution">
    <text evidence="2">The sequence shown here is derived from an EMBL/GenBank/DDBJ whole genome shotgun (WGS) entry which is preliminary data.</text>
</comment>
<feature type="region of interest" description="Disordered" evidence="1">
    <location>
        <begin position="216"/>
        <end position="241"/>
    </location>
</feature>
<dbReference type="Proteomes" id="UP000775213">
    <property type="component" value="Unassembled WGS sequence"/>
</dbReference>
<feature type="region of interest" description="Disordered" evidence="1">
    <location>
        <begin position="349"/>
        <end position="370"/>
    </location>
</feature>
<sequence>MWRSWREKKKELFKSLFLGMRWVEGMGRDMNMWGMSEGVSIFDPTHMQTEKFRVRISFSDLFINRVEFGFTRKPRRVGSSANSISSSNHTANPLLATSLPTAGSRHHGCWSSRVGSNSSVRARILECDNADGRRRRPRAGLNAVKWGGAHTGRKRERTQAGSDVLVELRPEQASSTRAPSSQGQPTSLVSSVVVLRQLHRPKLNRSTHQLHRPVLRRHALPSQGQSSFHSRRRQGAPSSSFHFTSSTFRFPARVVLRFPFPAGMHLRELLNELTSQEECTYHFRDTAILSIRFRSQVNKIDPRTAYAHPSSFQYSFRIGKNKTTGYGITTNTVMKELMLTKPASEWERDVRKECEDSSETRSPTLSRTQPPATLSCVFSLKWSTTSSKRRKIVSSFSVRSIRSFTACRGSATMAETPAPQRTRRKGNPSVLLEGMKKIVCVERKRKRCEAIRRKVNSFAELGAVRSMEIYSIAAARFPRSDGSDVALYRADGSRSQPSLFT</sequence>